<dbReference type="PRINTS" id="PR00035">
    <property type="entry name" value="HTHGNTR"/>
</dbReference>
<dbReference type="Proteomes" id="UP000216533">
    <property type="component" value="Unassembled WGS sequence"/>
</dbReference>
<feature type="domain" description="HTH gntR-type" evidence="4">
    <location>
        <begin position="23"/>
        <end position="91"/>
    </location>
</feature>
<dbReference type="EMBL" id="NMVI01000016">
    <property type="protein sequence ID" value="OYN87618.1"/>
    <property type="molecule type" value="Genomic_DNA"/>
</dbReference>
<evidence type="ECO:0000256" key="3">
    <source>
        <dbReference type="ARBA" id="ARBA00023163"/>
    </source>
</evidence>
<dbReference type="SMART" id="SM00345">
    <property type="entry name" value="HTH_GNTR"/>
    <property type="match status" value="1"/>
</dbReference>
<proteinExistence type="predicted"/>
<dbReference type="InterPro" id="IPR000524">
    <property type="entry name" value="Tscrpt_reg_HTH_GntR"/>
</dbReference>
<dbReference type="PROSITE" id="PS50949">
    <property type="entry name" value="HTH_GNTR"/>
    <property type="match status" value="1"/>
</dbReference>
<dbReference type="PANTHER" id="PTHR43537:SF5">
    <property type="entry name" value="UXU OPERON TRANSCRIPTIONAL REGULATOR"/>
    <property type="match status" value="1"/>
</dbReference>
<sequence>MREDPARLAVLSDAGVSGRQGRTPLSERVARRLEGRIVGGDHPVGSKLPSETVLAAEYGVGRSSMREAIRILATEGYLRPQHGRGVFVISTRPTVGGVDLALTGGYTVTDLFEARIAIEGAAADLAAKRRTDHHREFLESILSAAANPNTSTEDFISLDGQFHHEIAQASGNPLLVRIWESIADQFTEYSTKVIGLEGRRERAHADHVAIARAVIEGDRDAARARAVDHVVTVQQELTRLRQ</sequence>
<dbReference type="InterPro" id="IPR036388">
    <property type="entry name" value="WH-like_DNA-bd_sf"/>
</dbReference>
<dbReference type="SMART" id="SM00895">
    <property type="entry name" value="FCD"/>
    <property type="match status" value="1"/>
</dbReference>
<dbReference type="PANTHER" id="PTHR43537">
    <property type="entry name" value="TRANSCRIPTIONAL REGULATOR, GNTR FAMILY"/>
    <property type="match status" value="1"/>
</dbReference>
<gene>
    <name evidence="5" type="ORF">CGZ92_07930</name>
</gene>
<dbReference type="InterPro" id="IPR008920">
    <property type="entry name" value="TF_FadR/GntR_C"/>
</dbReference>
<evidence type="ECO:0000259" key="4">
    <source>
        <dbReference type="PROSITE" id="PS50949"/>
    </source>
</evidence>
<name>A0A255E7Q8_9ACTN</name>
<organism evidence="5 6">
    <name type="scientific">Parenemella sanctibonifatiensis</name>
    <dbReference type="NCBI Taxonomy" id="2016505"/>
    <lineage>
        <taxon>Bacteria</taxon>
        <taxon>Bacillati</taxon>
        <taxon>Actinomycetota</taxon>
        <taxon>Actinomycetes</taxon>
        <taxon>Propionibacteriales</taxon>
        <taxon>Propionibacteriaceae</taxon>
        <taxon>Parenemella</taxon>
    </lineage>
</organism>
<protein>
    <submittedName>
        <fullName evidence="5">GntR family transcriptional regulator</fullName>
    </submittedName>
</protein>
<keyword evidence="2" id="KW-0238">DNA-binding</keyword>
<keyword evidence="1" id="KW-0805">Transcription regulation</keyword>
<evidence type="ECO:0000313" key="5">
    <source>
        <dbReference type="EMBL" id="OYN87618.1"/>
    </source>
</evidence>
<dbReference type="SUPFAM" id="SSF46785">
    <property type="entry name" value="Winged helix' DNA-binding domain"/>
    <property type="match status" value="1"/>
</dbReference>
<evidence type="ECO:0000256" key="1">
    <source>
        <dbReference type="ARBA" id="ARBA00023015"/>
    </source>
</evidence>
<dbReference type="Gene3D" id="1.20.120.530">
    <property type="entry name" value="GntR ligand-binding domain-like"/>
    <property type="match status" value="1"/>
</dbReference>
<keyword evidence="3" id="KW-0804">Transcription</keyword>
<accession>A0A255E7Q8</accession>
<dbReference type="Pfam" id="PF00392">
    <property type="entry name" value="GntR"/>
    <property type="match status" value="1"/>
</dbReference>
<dbReference type="InterPro" id="IPR036390">
    <property type="entry name" value="WH_DNA-bd_sf"/>
</dbReference>
<dbReference type="GO" id="GO:0003677">
    <property type="term" value="F:DNA binding"/>
    <property type="evidence" value="ECO:0007669"/>
    <property type="project" value="UniProtKB-KW"/>
</dbReference>
<dbReference type="AlphaFoldDB" id="A0A255E7Q8"/>
<comment type="caution">
    <text evidence="5">The sequence shown here is derived from an EMBL/GenBank/DDBJ whole genome shotgun (WGS) entry which is preliminary data.</text>
</comment>
<reference evidence="5 6" key="1">
    <citation type="submission" date="2017-07" db="EMBL/GenBank/DDBJ databases">
        <title>Draft whole genome sequences of clinical Proprionibacteriaceae strains.</title>
        <authorList>
            <person name="Bernier A.-M."/>
            <person name="Bernard K."/>
            <person name="Domingo M.-C."/>
        </authorList>
    </citation>
    <scope>NUCLEOTIDE SEQUENCE [LARGE SCALE GENOMIC DNA]</scope>
    <source>
        <strain evidence="5 6">NML 160184</strain>
    </source>
</reference>
<dbReference type="CDD" id="cd07377">
    <property type="entry name" value="WHTH_GntR"/>
    <property type="match status" value="1"/>
</dbReference>
<dbReference type="InterPro" id="IPR011711">
    <property type="entry name" value="GntR_C"/>
</dbReference>
<dbReference type="Pfam" id="PF07729">
    <property type="entry name" value="FCD"/>
    <property type="match status" value="1"/>
</dbReference>
<dbReference type="Gene3D" id="1.10.10.10">
    <property type="entry name" value="Winged helix-like DNA-binding domain superfamily/Winged helix DNA-binding domain"/>
    <property type="match status" value="1"/>
</dbReference>
<evidence type="ECO:0000313" key="6">
    <source>
        <dbReference type="Proteomes" id="UP000216533"/>
    </source>
</evidence>
<dbReference type="GO" id="GO:0003700">
    <property type="term" value="F:DNA-binding transcription factor activity"/>
    <property type="evidence" value="ECO:0007669"/>
    <property type="project" value="InterPro"/>
</dbReference>
<evidence type="ECO:0000256" key="2">
    <source>
        <dbReference type="ARBA" id="ARBA00023125"/>
    </source>
</evidence>
<dbReference type="SUPFAM" id="SSF48008">
    <property type="entry name" value="GntR ligand-binding domain-like"/>
    <property type="match status" value="1"/>
</dbReference>